<keyword evidence="2" id="KW-1185">Reference proteome</keyword>
<evidence type="ECO:0000313" key="2">
    <source>
        <dbReference type="Proteomes" id="UP001165960"/>
    </source>
</evidence>
<proteinExistence type="predicted"/>
<sequence>MNHLIFSAVLIACLGIGGHQYNHQHGPFNKPPGKYIYKEPAQLNSSKQYSWPTLVLPHSTQSVAIYTCVYYVLTYFAGNFGQYNLHAKVFRWMMTVYPIVTALTGFQVAKLASNASRYLPGLEFSCATEITATSPKNSGEQEHVGPICQLWTFISSSSYLTGENLSHLLHLLDKFTGKSSSLLFTGETLVCSLTCNNVKFALSTEAPISHLYEDSQVPAPVESMALPPITSMPPTPEVPPRCTSWLVLGVLLMGLNMYLPQLSPVGSFWSLVWAVIPVLH</sequence>
<dbReference type="Proteomes" id="UP001165960">
    <property type="component" value="Unassembled WGS sequence"/>
</dbReference>
<accession>A0ACC2ULZ5</accession>
<reference evidence="1" key="1">
    <citation type="submission" date="2022-04" db="EMBL/GenBank/DDBJ databases">
        <title>Genome of the entomopathogenic fungus Entomophthora muscae.</title>
        <authorList>
            <person name="Elya C."/>
            <person name="Lovett B.R."/>
            <person name="Lee E."/>
            <person name="Macias A.M."/>
            <person name="Hajek A.E."/>
            <person name="De Bivort B.L."/>
            <person name="Kasson M.T."/>
            <person name="De Fine Licht H.H."/>
            <person name="Stajich J.E."/>
        </authorList>
    </citation>
    <scope>NUCLEOTIDE SEQUENCE</scope>
    <source>
        <strain evidence="1">Berkeley</strain>
    </source>
</reference>
<gene>
    <name evidence="1" type="ORF">DSO57_1027972</name>
</gene>
<comment type="caution">
    <text evidence="1">The sequence shown here is derived from an EMBL/GenBank/DDBJ whole genome shotgun (WGS) entry which is preliminary data.</text>
</comment>
<dbReference type="EMBL" id="QTSX02000174">
    <property type="protein sequence ID" value="KAJ9087952.1"/>
    <property type="molecule type" value="Genomic_DNA"/>
</dbReference>
<protein>
    <submittedName>
        <fullName evidence="1">Uncharacterized protein</fullName>
    </submittedName>
</protein>
<organism evidence="1 2">
    <name type="scientific">Entomophthora muscae</name>
    <dbReference type="NCBI Taxonomy" id="34485"/>
    <lineage>
        <taxon>Eukaryota</taxon>
        <taxon>Fungi</taxon>
        <taxon>Fungi incertae sedis</taxon>
        <taxon>Zoopagomycota</taxon>
        <taxon>Entomophthoromycotina</taxon>
        <taxon>Entomophthoromycetes</taxon>
        <taxon>Entomophthorales</taxon>
        <taxon>Entomophthoraceae</taxon>
        <taxon>Entomophthora</taxon>
    </lineage>
</organism>
<evidence type="ECO:0000313" key="1">
    <source>
        <dbReference type="EMBL" id="KAJ9087952.1"/>
    </source>
</evidence>
<name>A0ACC2ULZ5_9FUNG</name>